<dbReference type="Proteomes" id="UP000054560">
    <property type="component" value="Unassembled WGS sequence"/>
</dbReference>
<keyword evidence="2" id="KW-1185">Reference proteome</keyword>
<dbReference type="AlphaFoldDB" id="A0A0L0FYH9"/>
<accession>A0A0L0FYH9</accession>
<evidence type="ECO:0000313" key="1">
    <source>
        <dbReference type="EMBL" id="KNC81902.1"/>
    </source>
</evidence>
<protein>
    <submittedName>
        <fullName evidence="1">Uncharacterized protein</fullName>
    </submittedName>
</protein>
<dbReference type="GeneID" id="25906296"/>
<proteinExistence type="predicted"/>
<sequence length="117" mass="13607">MTVQERQWESYKDVCTKRKVRLGDISKEQYDMMERSGYIGPVRTKVCFTTELRHNTNLADSEEWVITGDGIIINPDKFKVTDKDYNDFARFYNHNYVVQEASADADDTEPVISMALI</sequence>
<dbReference type="RefSeq" id="XP_014155804.1">
    <property type="nucleotide sequence ID" value="XM_014300329.1"/>
</dbReference>
<reference evidence="1 2" key="1">
    <citation type="submission" date="2011-02" db="EMBL/GenBank/DDBJ databases">
        <title>The Genome Sequence of Sphaeroforma arctica JP610.</title>
        <authorList>
            <consortium name="The Broad Institute Genome Sequencing Platform"/>
            <person name="Russ C."/>
            <person name="Cuomo C."/>
            <person name="Young S.K."/>
            <person name="Zeng Q."/>
            <person name="Gargeya S."/>
            <person name="Alvarado L."/>
            <person name="Berlin A."/>
            <person name="Chapman S.B."/>
            <person name="Chen Z."/>
            <person name="Freedman E."/>
            <person name="Gellesch M."/>
            <person name="Goldberg J."/>
            <person name="Griggs A."/>
            <person name="Gujja S."/>
            <person name="Heilman E."/>
            <person name="Heiman D."/>
            <person name="Howarth C."/>
            <person name="Mehta T."/>
            <person name="Neiman D."/>
            <person name="Pearson M."/>
            <person name="Roberts A."/>
            <person name="Saif S."/>
            <person name="Shea T."/>
            <person name="Shenoy N."/>
            <person name="Sisk P."/>
            <person name="Stolte C."/>
            <person name="Sykes S."/>
            <person name="White J."/>
            <person name="Yandava C."/>
            <person name="Burger G."/>
            <person name="Gray M.W."/>
            <person name="Holland P.W.H."/>
            <person name="King N."/>
            <person name="Lang F.B.F."/>
            <person name="Roger A.J."/>
            <person name="Ruiz-Trillo I."/>
            <person name="Haas B."/>
            <person name="Nusbaum C."/>
            <person name="Birren B."/>
        </authorList>
    </citation>
    <scope>NUCLEOTIDE SEQUENCE [LARGE SCALE GENOMIC DNA]</scope>
    <source>
        <strain evidence="1 2">JP610</strain>
    </source>
</reference>
<name>A0A0L0FYH9_9EUKA</name>
<organism evidence="1 2">
    <name type="scientific">Sphaeroforma arctica JP610</name>
    <dbReference type="NCBI Taxonomy" id="667725"/>
    <lineage>
        <taxon>Eukaryota</taxon>
        <taxon>Ichthyosporea</taxon>
        <taxon>Ichthyophonida</taxon>
        <taxon>Sphaeroforma</taxon>
    </lineage>
</organism>
<dbReference type="EMBL" id="KQ241981">
    <property type="protein sequence ID" value="KNC81902.1"/>
    <property type="molecule type" value="Genomic_DNA"/>
</dbReference>
<evidence type="ECO:0000313" key="2">
    <source>
        <dbReference type="Proteomes" id="UP000054560"/>
    </source>
</evidence>
<gene>
    <name evidence="1" type="ORF">SARC_05792</name>
</gene>